<protein>
    <submittedName>
        <fullName evidence="2">Condensation domain-containing protein</fullName>
    </submittedName>
</protein>
<dbReference type="Gene3D" id="3.30.559.30">
    <property type="entry name" value="Nonribosomal peptide synthetase, condensation domain"/>
    <property type="match status" value="1"/>
</dbReference>
<evidence type="ECO:0000259" key="1">
    <source>
        <dbReference type="Pfam" id="PF00668"/>
    </source>
</evidence>
<evidence type="ECO:0000313" key="2">
    <source>
        <dbReference type="EMBL" id="MFC5002101.1"/>
    </source>
</evidence>
<feature type="domain" description="Condensation" evidence="1">
    <location>
        <begin position="57"/>
        <end position="325"/>
    </location>
</feature>
<dbReference type="Proteomes" id="UP001595912">
    <property type="component" value="Unassembled WGS sequence"/>
</dbReference>
<dbReference type="Gene3D" id="3.30.559.10">
    <property type="entry name" value="Chloramphenicol acetyltransferase-like domain"/>
    <property type="match status" value="1"/>
</dbReference>
<comment type="caution">
    <text evidence="2">The sequence shown here is derived from an EMBL/GenBank/DDBJ whole genome shotgun (WGS) entry which is preliminary data.</text>
</comment>
<keyword evidence="3" id="KW-1185">Reference proteome</keyword>
<dbReference type="RefSeq" id="WP_380119872.1">
    <property type="nucleotide sequence ID" value="NZ_JBHSIU010000041.1"/>
</dbReference>
<dbReference type="SUPFAM" id="SSF52777">
    <property type="entry name" value="CoA-dependent acyltransferases"/>
    <property type="match status" value="2"/>
</dbReference>
<proteinExistence type="predicted"/>
<name>A0ABV9W4Z4_9ACTN</name>
<gene>
    <name evidence="2" type="ORF">ACFPIJ_30255</name>
</gene>
<reference evidence="3" key="1">
    <citation type="journal article" date="2019" name="Int. J. Syst. Evol. Microbiol.">
        <title>The Global Catalogue of Microorganisms (GCM) 10K type strain sequencing project: providing services to taxonomists for standard genome sequencing and annotation.</title>
        <authorList>
            <consortium name="The Broad Institute Genomics Platform"/>
            <consortium name="The Broad Institute Genome Sequencing Center for Infectious Disease"/>
            <person name="Wu L."/>
            <person name="Ma J."/>
        </authorList>
    </citation>
    <scope>NUCLEOTIDE SEQUENCE [LARGE SCALE GENOMIC DNA]</scope>
    <source>
        <strain evidence="3">CGMCC 4.7152</strain>
    </source>
</reference>
<organism evidence="2 3">
    <name type="scientific">Dactylosporangium cerinum</name>
    <dbReference type="NCBI Taxonomy" id="1434730"/>
    <lineage>
        <taxon>Bacteria</taxon>
        <taxon>Bacillati</taxon>
        <taxon>Actinomycetota</taxon>
        <taxon>Actinomycetes</taxon>
        <taxon>Micromonosporales</taxon>
        <taxon>Micromonosporaceae</taxon>
        <taxon>Dactylosporangium</taxon>
    </lineage>
</organism>
<dbReference type="InterPro" id="IPR023213">
    <property type="entry name" value="CAT-like_dom_sf"/>
</dbReference>
<evidence type="ECO:0000313" key="3">
    <source>
        <dbReference type="Proteomes" id="UP001595912"/>
    </source>
</evidence>
<dbReference type="Pfam" id="PF00668">
    <property type="entry name" value="Condensation"/>
    <property type="match status" value="1"/>
</dbReference>
<accession>A0ABV9W4Z4</accession>
<dbReference type="InterPro" id="IPR001242">
    <property type="entry name" value="Condensation_dom"/>
</dbReference>
<sequence length="434" mass="47303">MQAPERVVVRFEGDGAGEGPLSWGQTENWLAIQRQQTWLPLGGVQPLPPGSTVDGVADELRYLLSRFPSLRTRLRLTAGERPTQVVAGAGEITLEVVDAGDRDPGTVAGEVHDRYRDTDLDFTTQWPIRMAAVRSGGELTHLVALLSHFALDATGAAAMLAGVSTRDTSPLTGQQPLQQAQWQRSPAGQRHNAAALRYWDGILRTIGPRRFPEPVTRTSPRFWQGEFTSPELHRAVRTIVRQTGVDSSTVLMTLYVAAIGQVSGIDPVAIRPTVSNRFRAGLSDVVCTLVQAGLLMVHVADTPFDELLERTRRLTLPAYKYAYFDPDDVGELRQRAAVDIGCFYNDRRGPNREQDLNAAESAPGNGAAPAGLRWLSKQDAPAVEPLFVHVDDAPGTMRLTIQLDADYVSPTDGERVLRGMERIAVAAAGVTPHP</sequence>
<dbReference type="EMBL" id="JBHSIU010000041">
    <property type="protein sequence ID" value="MFC5002101.1"/>
    <property type="molecule type" value="Genomic_DNA"/>
</dbReference>